<dbReference type="Gene3D" id="2.40.30.170">
    <property type="match status" value="1"/>
</dbReference>
<evidence type="ECO:0000313" key="5">
    <source>
        <dbReference type="EMBL" id="SMO41222.1"/>
    </source>
</evidence>
<sequence length="364" mass="40432">MKAKTYNTCFQFNSSAVLQRFYLGLGILLSVILVACGESKSTDNKAAEDENAIPVSVQSVQKENIIRTLDYTATLNAFTEIHAAPASPGRISKINVEVGSRIKKGQVLVQMDRTQLTQARSQLENARYNFEQIDTLFSLQSISEQQYEQAKTQYEVAKANVDFLKENTTLLSPINGIVTAKYYEDGEIYSGAPNTEVGKAAILTLMQINPLKAMVNISQSHFPELKKGMVAKVHTDIYPEQVFDGSVYKIYPTINAATRTFPTEVLVKNNNEILRPGMFSTIKIELHPEDILVVPAIAVLKQEGTSKRFIFVNQNGTAKQIQVKLGKRINDKIEVIADEIKEGMEIIVEGQANLLNGSKLKIVK</sequence>
<dbReference type="NCBIfam" id="TIGR01730">
    <property type="entry name" value="RND_mfp"/>
    <property type="match status" value="1"/>
</dbReference>
<dbReference type="InterPro" id="IPR058792">
    <property type="entry name" value="Beta-barrel_RND_2"/>
</dbReference>
<dbReference type="Pfam" id="PF25954">
    <property type="entry name" value="Beta-barrel_RND_2"/>
    <property type="match status" value="1"/>
</dbReference>
<gene>
    <name evidence="5" type="ORF">SAMN06265379_101612</name>
</gene>
<dbReference type="RefSeq" id="WP_142531962.1">
    <property type="nucleotide sequence ID" value="NZ_FXTB01000001.1"/>
</dbReference>
<name>A0A521B296_SACCC</name>
<accession>A0A521B296</accession>
<feature type="domain" description="YknX-like C-terminal permuted SH3-like" evidence="4">
    <location>
        <begin position="292"/>
        <end position="361"/>
    </location>
</feature>
<dbReference type="PANTHER" id="PTHR30469">
    <property type="entry name" value="MULTIDRUG RESISTANCE PROTEIN MDTA"/>
    <property type="match status" value="1"/>
</dbReference>
<dbReference type="Gene3D" id="2.40.420.20">
    <property type="match status" value="1"/>
</dbReference>
<dbReference type="AlphaFoldDB" id="A0A521B296"/>
<keyword evidence="6" id="KW-1185">Reference proteome</keyword>
<dbReference type="GO" id="GO:0015562">
    <property type="term" value="F:efflux transmembrane transporter activity"/>
    <property type="evidence" value="ECO:0007669"/>
    <property type="project" value="TreeGrafter"/>
</dbReference>
<organism evidence="5 6">
    <name type="scientific">Saccharicrinis carchari</name>
    <dbReference type="NCBI Taxonomy" id="1168039"/>
    <lineage>
        <taxon>Bacteria</taxon>
        <taxon>Pseudomonadati</taxon>
        <taxon>Bacteroidota</taxon>
        <taxon>Bacteroidia</taxon>
        <taxon>Marinilabiliales</taxon>
        <taxon>Marinilabiliaceae</taxon>
        <taxon>Saccharicrinis</taxon>
    </lineage>
</organism>
<dbReference type="InterPro" id="IPR058637">
    <property type="entry name" value="YknX-like_C"/>
</dbReference>
<feature type="domain" description="CusB-like beta-barrel" evidence="3">
    <location>
        <begin position="215"/>
        <end position="285"/>
    </location>
</feature>
<evidence type="ECO:0000256" key="1">
    <source>
        <dbReference type="ARBA" id="ARBA00009477"/>
    </source>
</evidence>
<evidence type="ECO:0000259" key="4">
    <source>
        <dbReference type="Pfam" id="PF25989"/>
    </source>
</evidence>
<dbReference type="EMBL" id="FXTB01000001">
    <property type="protein sequence ID" value="SMO41222.1"/>
    <property type="molecule type" value="Genomic_DNA"/>
</dbReference>
<dbReference type="Gene3D" id="2.40.50.100">
    <property type="match status" value="1"/>
</dbReference>
<evidence type="ECO:0000313" key="6">
    <source>
        <dbReference type="Proteomes" id="UP000319040"/>
    </source>
</evidence>
<comment type="similarity">
    <text evidence="1">Belongs to the membrane fusion protein (MFP) (TC 8.A.1) family.</text>
</comment>
<protein>
    <submittedName>
        <fullName evidence="5">RND family efflux transporter, MFP subunit</fullName>
    </submittedName>
</protein>
<proteinExistence type="inferred from homology"/>
<dbReference type="InterPro" id="IPR006143">
    <property type="entry name" value="RND_pump_MFP"/>
</dbReference>
<dbReference type="GO" id="GO:1990281">
    <property type="term" value="C:efflux pump complex"/>
    <property type="evidence" value="ECO:0007669"/>
    <property type="project" value="TreeGrafter"/>
</dbReference>
<keyword evidence="2" id="KW-0472">Membrane</keyword>
<dbReference type="Pfam" id="PF25989">
    <property type="entry name" value="YknX_C"/>
    <property type="match status" value="1"/>
</dbReference>
<evidence type="ECO:0000256" key="2">
    <source>
        <dbReference type="SAM" id="Phobius"/>
    </source>
</evidence>
<dbReference type="PANTHER" id="PTHR30469:SF15">
    <property type="entry name" value="HLYD FAMILY OF SECRETION PROTEINS"/>
    <property type="match status" value="1"/>
</dbReference>
<reference evidence="5 6" key="1">
    <citation type="submission" date="2017-05" db="EMBL/GenBank/DDBJ databases">
        <authorList>
            <person name="Varghese N."/>
            <person name="Submissions S."/>
        </authorList>
    </citation>
    <scope>NUCLEOTIDE SEQUENCE [LARGE SCALE GENOMIC DNA]</scope>
    <source>
        <strain evidence="5 6">DSM 27040</strain>
    </source>
</reference>
<evidence type="ECO:0000259" key="3">
    <source>
        <dbReference type="Pfam" id="PF25954"/>
    </source>
</evidence>
<dbReference type="Proteomes" id="UP000319040">
    <property type="component" value="Unassembled WGS sequence"/>
</dbReference>
<keyword evidence="2" id="KW-0812">Transmembrane</keyword>
<dbReference type="OrthoDB" id="9798190at2"/>
<keyword evidence="2" id="KW-1133">Transmembrane helix</keyword>
<feature type="transmembrane region" description="Helical" evidence="2">
    <location>
        <begin position="20"/>
        <end position="37"/>
    </location>
</feature>
<dbReference type="SUPFAM" id="SSF111369">
    <property type="entry name" value="HlyD-like secretion proteins"/>
    <property type="match status" value="1"/>
</dbReference>
<dbReference type="Gene3D" id="1.10.287.470">
    <property type="entry name" value="Helix hairpin bin"/>
    <property type="match status" value="1"/>
</dbReference>